<dbReference type="GO" id="GO:1904263">
    <property type="term" value="P:positive regulation of TORC1 signaling"/>
    <property type="evidence" value="ECO:0007669"/>
    <property type="project" value="TreeGrafter"/>
</dbReference>
<dbReference type="Gene3D" id="2.130.10.10">
    <property type="entry name" value="YVTN repeat-like/Quinoprotein amine dehydrogenase"/>
    <property type="match status" value="2"/>
</dbReference>
<evidence type="ECO:0000256" key="1">
    <source>
        <dbReference type="ARBA" id="ARBA00004567"/>
    </source>
</evidence>
<comment type="subcellular location">
    <subcellularLocation>
        <location evidence="1">Nucleus</location>
        <location evidence="1">Nuclear pore complex</location>
    </subcellularLocation>
</comment>
<feature type="repeat" description="WD" evidence="11">
    <location>
        <begin position="313"/>
        <end position="351"/>
    </location>
</feature>
<comment type="caution">
    <text evidence="13">The sequence shown here is derived from an EMBL/GenBank/DDBJ whole genome shotgun (WGS) entry which is preliminary data.</text>
</comment>
<feature type="repeat" description="WD" evidence="11">
    <location>
        <begin position="8"/>
        <end position="49"/>
    </location>
</feature>
<evidence type="ECO:0000256" key="8">
    <source>
        <dbReference type="ARBA" id="ARBA00023010"/>
    </source>
</evidence>
<keyword evidence="14" id="KW-1185">Reference proteome</keyword>
<dbReference type="InterPro" id="IPR020472">
    <property type="entry name" value="WD40_PAC1"/>
</dbReference>
<dbReference type="OrthoDB" id="5566198at2759"/>
<evidence type="ECO:0000256" key="6">
    <source>
        <dbReference type="ARBA" id="ARBA00022816"/>
    </source>
</evidence>
<reference evidence="13 14" key="1">
    <citation type="journal article" date="2017" name="Mol. Ecol.">
        <title>Comparative and population genomic landscape of Phellinus noxius: A hypervariable fungus causing root rot in trees.</title>
        <authorList>
            <person name="Chung C.L."/>
            <person name="Lee T.J."/>
            <person name="Akiba M."/>
            <person name="Lee H.H."/>
            <person name="Kuo T.H."/>
            <person name="Liu D."/>
            <person name="Ke H.M."/>
            <person name="Yokoi T."/>
            <person name="Roa M.B."/>
            <person name="Lu M.J."/>
            <person name="Chang Y.Y."/>
            <person name="Ann P.J."/>
            <person name="Tsai J.N."/>
            <person name="Chen C.Y."/>
            <person name="Tzean S.S."/>
            <person name="Ota Y."/>
            <person name="Hattori T."/>
            <person name="Sahashi N."/>
            <person name="Liou R.F."/>
            <person name="Kikuchi T."/>
            <person name="Tsai I.J."/>
        </authorList>
    </citation>
    <scope>NUCLEOTIDE SEQUENCE [LARGE SCALE GENOMIC DNA]</scope>
    <source>
        <strain evidence="13 14">FFPRI411160</strain>
    </source>
</reference>
<name>A0A286ULA2_9AGAM</name>
<dbReference type="GO" id="GO:0005198">
    <property type="term" value="F:structural molecule activity"/>
    <property type="evidence" value="ECO:0007669"/>
    <property type="project" value="InterPro"/>
</dbReference>
<dbReference type="InterPro" id="IPR015943">
    <property type="entry name" value="WD40/YVTN_repeat-like_dom_sf"/>
</dbReference>
<dbReference type="EMBL" id="NBII01000003">
    <property type="protein sequence ID" value="PAV20360.1"/>
    <property type="molecule type" value="Genomic_DNA"/>
</dbReference>
<dbReference type="STRING" id="2282107.A0A286ULA2"/>
<evidence type="ECO:0000256" key="3">
    <source>
        <dbReference type="ARBA" id="ARBA00022448"/>
    </source>
</evidence>
<dbReference type="GO" id="GO:0035859">
    <property type="term" value="C:Seh1-associated complex"/>
    <property type="evidence" value="ECO:0007669"/>
    <property type="project" value="TreeGrafter"/>
</dbReference>
<dbReference type="PANTHER" id="PTHR11024">
    <property type="entry name" value="NUCLEAR PORE COMPLEX PROTEIN SEC13 / SEH1 FAMILY MEMBER"/>
    <property type="match status" value="1"/>
</dbReference>
<dbReference type="FunCoup" id="A0A286ULA2">
    <property type="interactions" value="672"/>
</dbReference>
<sequence length="449" mass="48541">MIQTALLQNAHSDLVTDAAYDMYGLYLATCSLDQRIKVWELVVSEHSSTWTLRDDWKGHDATVTKLSWAHPTFGTVLASASFDRTVKIWEQVQMDVDISVSSSGNLRWFERAVLLEAKGSVRAIEFAPHHFGLKIATVSSDNHLRVYECFEQPSLSSWQLVDEVDVPLRPTPSATNGTSVTITLAPGTPNPALGGGSALDSASVSNILQATQQQNAAQQGSGRPGVGIREADGAWCLSWCKERYWGEILAVGCGVGGIIKIVQFSSHRRPQVLLALEPTSASAPSISRHTSRAGASGASASTATGTTSIGLFGENKTYAVTSVAWAPNCGRSFHLIATGSRDGHVRIWKLRPPPLNDNVLVDDDDDDEGTLNGEEKWSASLVADFDDHRAHIGRVEWNITGTILSSSGIDGKVRLWKQTTDGIWRPSGSITVEEQEDGTDVDMDESIAD</sequence>
<dbReference type="Proteomes" id="UP000217199">
    <property type="component" value="Unassembled WGS sequence"/>
</dbReference>
<evidence type="ECO:0000256" key="5">
    <source>
        <dbReference type="ARBA" id="ARBA00022737"/>
    </source>
</evidence>
<dbReference type="SMART" id="SM00320">
    <property type="entry name" value="WD40"/>
    <property type="match status" value="5"/>
</dbReference>
<dbReference type="PRINTS" id="PR00320">
    <property type="entry name" value="GPROTEINBRPT"/>
</dbReference>
<feature type="repeat" description="WD" evidence="11">
    <location>
        <begin position="56"/>
        <end position="90"/>
    </location>
</feature>
<keyword evidence="7" id="KW-0653">Protein transport</keyword>
<evidence type="ECO:0000256" key="9">
    <source>
        <dbReference type="ARBA" id="ARBA00023132"/>
    </source>
</evidence>
<keyword evidence="10" id="KW-0539">Nucleus</keyword>
<protein>
    <submittedName>
        <fullName evidence="13">WD40 domain containing protein</fullName>
    </submittedName>
</protein>
<proteinExistence type="inferred from homology"/>
<dbReference type="InterPro" id="IPR019775">
    <property type="entry name" value="WD40_repeat_CS"/>
</dbReference>
<dbReference type="InterPro" id="IPR037363">
    <property type="entry name" value="Sec13/Seh1_fam"/>
</dbReference>
<gene>
    <name evidence="13" type="ORF">PNOK_0298700</name>
</gene>
<feature type="region of interest" description="Disordered" evidence="12">
    <location>
        <begin position="284"/>
        <end position="303"/>
    </location>
</feature>
<evidence type="ECO:0000313" key="13">
    <source>
        <dbReference type="EMBL" id="PAV20360.1"/>
    </source>
</evidence>
<evidence type="ECO:0000256" key="7">
    <source>
        <dbReference type="ARBA" id="ARBA00022927"/>
    </source>
</evidence>
<evidence type="ECO:0000256" key="11">
    <source>
        <dbReference type="PROSITE-ProRule" id="PRU00221"/>
    </source>
</evidence>
<dbReference type="GO" id="GO:0034198">
    <property type="term" value="P:cellular response to amino acid starvation"/>
    <property type="evidence" value="ECO:0007669"/>
    <property type="project" value="TreeGrafter"/>
</dbReference>
<dbReference type="GO" id="GO:0051028">
    <property type="term" value="P:mRNA transport"/>
    <property type="evidence" value="ECO:0007669"/>
    <property type="project" value="UniProtKB-KW"/>
</dbReference>
<dbReference type="PROSITE" id="PS50082">
    <property type="entry name" value="WD_REPEATS_2"/>
    <property type="match status" value="4"/>
</dbReference>
<keyword evidence="8" id="KW-0811">Translocation</keyword>
<keyword evidence="5" id="KW-0677">Repeat</keyword>
<keyword evidence="4 11" id="KW-0853">WD repeat</keyword>
<dbReference type="SUPFAM" id="SSF50978">
    <property type="entry name" value="WD40 repeat-like"/>
    <property type="match status" value="1"/>
</dbReference>
<feature type="compositionally biased region" description="Acidic residues" evidence="12">
    <location>
        <begin position="433"/>
        <end position="449"/>
    </location>
</feature>
<dbReference type="Pfam" id="PF00400">
    <property type="entry name" value="WD40"/>
    <property type="match status" value="4"/>
</dbReference>
<evidence type="ECO:0000256" key="10">
    <source>
        <dbReference type="ARBA" id="ARBA00023242"/>
    </source>
</evidence>
<accession>A0A286ULA2</accession>
<dbReference type="GO" id="GO:0031080">
    <property type="term" value="C:nuclear pore outer ring"/>
    <property type="evidence" value="ECO:0007669"/>
    <property type="project" value="TreeGrafter"/>
</dbReference>
<dbReference type="InterPro" id="IPR001680">
    <property type="entry name" value="WD40_rpt"/>
</dbReference>
<feature type="region of interest" description="Disordered" evidence="12">
    <location>
        <begin position="429"/>
        <end position="449"/>
    </location>
</feature>
<dbReference type="InterPro" id="IPR036322">
    <property type="entry name" value="WD40_repeat_dom_sf"/>
</dbReference>
<dbReference type="PROSITE" id="PS50294">
    <property type="entry name" value="WD_REPEATS_REGION"/>
    <property type="match status" value="3"/>
</dbReference>
<evidence type="ECO:0000256" key="4">
    <source>
        <dbReference type="ARBA" id="ARBA00022574"/>
    </source>
</evidence>
<dbReference type="InParanoid" id="A0A286ULA2"/>
<comment type="similarity">
    <text evidence="2">Belongs to the WD repeat SEC13 family.</text>
</comment>
<feature type="compositionally biased region" description="Low complexity" evidence="12">
    <location>
        <begin position="292"/>
        <end position="303"/>
    </location>
</feature>
<dbReference type="PANTHER" id="PTHR11024:SF3">
    <property type="entry name" value="NUCLEOPORIN SEH1"/>
    <property type="match status" value="1"/>
</dbReference>
<organism evidence="13 14">
    <name type="scientific">Pyrrhoderma noxium</name>
    <dbReference type="NCBI Taxonomy" id="2282107"/>
    <lineage>
        <taxon>Eukaryota</taxon>
        <taxon>Fungi</taxon>
        <taxon>Dikarya</taxon>
        <taxon>Basidiomycota</taxon>
        <taxon>Agaricomycotina</taxon>
        <taxon>Agaricomycetes</taxon>
        <taxon>Hymenochaetales</taxon>
        <taxon>Hymenochaetaceae</taxon>
        <taxon>Pyrrhoderma</taxon>
    </lineage>
</organism>
<keyword evidence="6" id="KW-0509">mRNA transport</keyword>
<keyword evidence="3" id="KW-0813">Transport</keyword>
<evidence type="ECO:0000256" key="2">
    <source>
        <dbReference type="ARBA" id="ARBA00010102"/>
    </source>
</evidence>
<dbReference type="AlphaFoldDB" id="A0A286ULA2"/>
<dbReference type="GO" id="GO:0015031">
    <property type="term" value="P:protein transport"/>
    <property type="evidence" value="ECO:0007669"/>
    <property type="project" value="UniProtKB-KW"/>
</dbReference>
<keyword evidence="9" id="KW-0906">Nuclear pore complex</keyword>
<evidence type="ECO:0000313" key="14">
    <source>
        <dbReference type="Proteomes" id="UP000217199"/>
    </source>
</evidence>
<evidence type="ECO:0000256" key="12">
    <source>
        <dbReference type="SAM" id="MobiDB-lite"/>
    </source>
</evidence>
<dbReference type="PROSITE" id="PS00678">
    <property type="entry name" value="WD_REPEATS_1"/>
    <property type="match status" value="1"/>
</dbReference>
<feature type="repeat" description="WD" evidence="11">
    <location>
        <begin position="385"/>
        <end position="417"/>
    </location>
</feature>